<keyword evidence="4" id="KW-1185">Reference proteome</keyword>
<dbReference type="GO" id="GO:0004622">
    <property type="term" value="F:phosphatidylcholine lysophospholipase activity"/>
    <property type="evidence" value="ECO:0007669"/>
    <property type="project" value="TreeGrafter"/>
</dbReference>
<dbReference type="InterPro" id="IPR051532">
    <property type="entry name" value="Ester_Hydrolysis_Enzymes"/>
</dbReference>
<feature type="chain" id="PRO_5003931813" evidence="1">
    <location>
        <begin position="29"/>
        <end position="221"/>
    </location>
</feature>
<evidence type="ECO:0000259" key="2">
    <source>
        <dbReference type="Pfam" id="PF13472"/>
    </source>
</evidence>
<dbReference type="EMBL" id="ANHY01000008">
    <property type="protein sequence ID" value="EKV30351.1"/>
    <property type="molecule type" value="Genomic_DNA"/>
</dbReference>
<dbReference type="Gene3D" id="3.40.50.1110">
    <property type="entry name" value="SGNH hydrolase"/>
    <property type="match status" value="1"/>
</dbReference>
<dbReference type="InterPro" id="IPR008265">
    <property type="entry name" value="Lipase_GDSL_AS"/>
</dbReference>
<dbReference type="InterPro" id="IPR013830">
    <property type="entry name" value="SGNH_hydro"/>
</dbReference>
<proteinExistence type="predicted"/>
<comment type="caution">
    <text evidence="3">The sequence shown here is derived from an EMBL/GenBank/DDBJ whole genome shotgun (WGS) entry which is preliminary data.</text>
</comment>
<dbReference type="RefSeq" id="WP_009540418.1">
    <property type="nucleotide sequence ID" value="NZ_ANHY01000008.1"/>
</dbReference>
<dbReference type="GO" id="GO:0006629">
    <property type="term" value="P:lipid metabolic process"/>
    <property type="evidence" value="ECO:0007669"/>
    <property type="project" value="InterPro"/>
</dbReference>
<sequence length="221" mass="23397">MRFPGLKALCTFGLALWLVNGNGPAVLAAEGDPVTLLALGDSLTAGYDLPQDAAFPVRLEEALRTRGHDVTVINAGVSGDTTAGGLARLDWLISGQDIDAAIVELGANDALRGLPPEDAKKNLDAILSTLKDRGINVLLAGMMAPRNMGPEYVKAFDAMYPALAEKHDVLLYPFFLEGVALQEDLLLPDGMHPNERGVDVMVETILPKVEALLKRTTAAGG</sequence>
<feature type="signal peptide" evidence="1">
    <location>
        <begin position="1"/>
        <end position="28"/>
    </location>
</feature>
<keyword evidence="1" id="KW-0732">Signal</keyword>
<dbReference type="PATRIC" id="fig|1238182.3.peg.1972"/>
<dbReference type="InterPro" id="IPR036514">
    <property type="entry name" value="SGNH_hydro_sf"/>
</dbReference>
<dbReference type="eggNOG" id="COG2755">
    <property type="taxonomic scope" value="Bacteria"/>
</dbReference>
<dbReference type="PANTHER" id="PTHR30383:SF24">
    <property type="entry name" value="THIOESTERASE 1_PROTEASE 1_LYSOPHOSPHOLIPASE L1"/>
    <property type="match status" value="1"/>
</dbReference>
<dbReference type="STRING" id="1238182.C882_4310"/>
<feature type="domain" description="SGNH hydrolase-type esterase" evidence="2">
    <location>
        <begin position="38"/>
        <end position="198"/>
    </location>
</feature>
<protein>
    <submittedName>
        <fullName evidence="3">Arylesterase</fullName>
    </submittedName>
</protein>
<dbReference type="PROSITE" id="PS01098">
    <property type="entry name" value="LIPASE_GDSL_SER"/>
    <property type="match status" value="1"/>
</dbReference>
<reference evidence="3 4" key="1">
    <citation type="journal article" date="2013" name="Genome Announc.">
        <title>Draft Genome Sequence of an Alphaproteobacterium, Caenispirillum salinarum AK4(T), Isolated from a Solar Saltern.</title>
        <authorList>
            <person name="Khatri I."/>
            <person name="Singh A."/>
            <person name="Korpole S."/>
            <person name="Pinnaka A.K."/>
            <person name="Subramanian S."/>
        </authorList>
    </citation>
    <scope>NUCLEOTIDE SEQUENCE [LARGE SCALE GENOMIC DNA]</scope>
    <source>
        <strain evidence="3 4">AK4</strain>
    </source>
</reference>
<accession>K9HPC9</accession>
<dbReference type="Proteomes" id="UP000009881">
    <property type="component" value="Unassembled WGS sequence"/>
</dbReference>
<dbReference type="PANTHER" id="PTHR30383">
    <property type="entry name" value="THIOESTERASE 1/PROTEASE 1/LYSOPHOSPHOLIPASE L1"/>
    <property type="match status" value="1"/>
</dbReference>
<dbReference type="AlphaFoldDB" id="K9HPC9"/>
<organism evidence="3 4">
    <name type="scientific">Caenispirillum salinarum AK4</name>
    <dbReference type="NCBI Taxonomy" id="1238182"/>
    <lineage>
        <taxon>Bacteria</taxon>
        <taxon>Pseudomonadati</taxon>
        <taxon>Pseudomonadota</taxon>
        <taxon>Alphaproteobacteria</taxon>
        <taxon>Rhodospirillales</taxon>
        <taxon>Novispirillaceae</taxon>
        <taxon>Caenispirillum</taxon>
    </lineage>
</organism>
<dbReference type="SUPFAM" id="SSF52266">
    <property type="entry name" value="SGNH hydrolase"/>
    <property type="match status" value="1"/>
</dbReference>
<evidence type="ECO:0000313" key="4">
    <source>
        <dbReference type="Proteomes" id="UP000009881"/>
    </source>
</evidence>
<evidence type="ECO:0000313" key="3">
    <source>
        <dbReference type="EMBL" id="EKV30351.1"/>
    </source>
</evidence>
<gene>
    <name evidence="3" type="ORF">C882_4310</name>
</gene>
<dbReference type="Pfam" id="PF13472">
    <property type="entry name" value="Lipase_GDSL_2"/>
    <property type="match status" value="1"/>
</dbReference>
<name>K9HPC9_9PROT</name>
<dbReference type="CDD" id="cd01822">
    <property type="entry name" value="Lysophospholipase_L1_like"/>
    <property type="match status" value="1"/>
</dbReference>
<dbReference type="OrthoDB" id="9786188at2"/>
<evidence type="ECO:0000256" key="1">
    <source>
        <dbReference type="SAM" id="SignalP"/>
    </source>
</evidence>